<dbReference type="InterPro" id="IPR032710">
    <property type="entry name" value="NTF2-like_dom_sf"/>
</dbReference>
<reference evidence="2 3" key="1">
    <citation type="submission" date="2018-04" db="EMBL/GenBank/DDBJ databases">
        <title>Thalassorhabdus spongiae gen. nov., sp. nov., isolated from a marine sponge in South-West Iceland.</title>
        <authorList>
            <person name="Knobloch S."/>
            <person name="Daussin A."/>
            <person name="Johannsson R."/>
            <person name="Marteinsson V.T."/>
        </authorList>
    </citation>
    <scope>NUCLEOTIDE SEQUENCE [LARGE SCALE GENOMIC DNA]</scope>
    <source>
        <strain evidence="2 3">Hp12</strain>
    </source>
</reference>
<feature type="domain" description="SnoaL-like" evidence="1">
    <location>
        <begin position="43"/>
        <end position="145"/>
    </location>
</feature>
<dbReference type="Pfam" id="PF12680">
    <property type="entry name" value="SnoaL_2"/>
    <property type="match status" value="1"/>
</dbReference>
<dbReference type="SUPFAM" id="SSF54427">
    <property type="entry name" value="NTF2-like"/>
    <property type="match status" value="1"/>
</dbReference>
<dbReference type="InterPro" id="IPR037401">
    <property type="entry name" value="SnoaL-like"/>
</dbReference>
<dbReference type="EMBL" id="QDDL01000008">
    <property type="protein sequence ID" value="PVZ66398.1"/>
    <property type="molecule type" value="Genomic_DNA"/>
</dbReference>
<dbReference type="AlphaFoldDB" id="A0A2V1GQQ8"/>
<dbReference type="Proteomes" id="UP000244906">
    <property type="component" value="Unassembled WGS sequence"/>
</dbReference>
<dbReference type="RefSeq" id="WP_116688317.1">
    <property type="nucleotide sequence ID" value="NZ_CAWNYD010000008.1"/>
</dbReference>
<dbReference type="Gene3D" id="3.10.450.50">
    <property type="match status" value="1"/>
</dbReference>
<sequence>METDIHNKASQIKSAEQYHVTDIDPIEMASQSKLPDVIKQMMELYQSLNYNNIESIKQVYRDDVEFIDPVHRIVGLKQLRHYFRGQYQNAQSISFEYHQIWCNQNSQHSETLIRWTMKLTHSRLNAAKPYQIDGISQIKADAEKIFFQQDYFDLGELVYQRLPVIGSIIRWIKQKI</sequence>
<name>A0A2V1GQQ8_9GAMM</name>
<gene>
    <name evidence="2" type="ORF">DC094_17030</name>
</gene>
<accession>A0A2V1GQQ8</accession>
<proteinExistence type="predicted"/>
<dbReference type="OrthoDB" id="1115105at2"/>
<evidence type="ECO:0000313" key="2">
    <source>
        <dbReference type="EMBL" id="PVZ66398.1"/>
    </source>
</evidence>
<protein>
    <submittedName>
        <fullName evidence="2">Transcriptional regulator</fullName>
    </submittedName>
</protein>
<keyword evidence="3" id="KW-1185">Reference proteome</keyword>
<evidence type="ECO:0000259" key="1">
    <source>
        <dbReference type="Pfam" id="PF12680"/>
    </source>
</evidence>
<comment type="caution">
    <text evidence="2">The sequence shown here is derived from an EMBL/GenBank/DDBJ whole genome shotgun (WGS) entry which is preliminary data.</text>
</comment>
<evidence type="ECO:0000313" key="3">
    <source>
        <dbReference type="Proteomes" id="UP000244906"/>
    </source>
</evidence>
<organism evidence="2 3">
    <name type="scientific">Pelagibaculum spongiae</name>
    <dbReference type="NCBI Taxonomy" id="2080658"/>
    <lineage>
        <taxon>Bacteria</taxon>
        <taxon>Pseudomonadati</taxon>
        <taxon>Pseudomonadota</taxon>
        <taxon>Gammaproteobacteria</taxon>
        <taxon>Oceanospirillales</taxon>
        <taxon>Pelagibaculum</taxon>
    </lineage>
</organism>